<accession>A0AAE3E147</accession>
<organism evidence="2 3">
    <name type="scientific">Hominilimicola fabiformis</name>
    <dbReference type="NCBI Taxonomy" id="2885356"/>
    <lineage>
        <taxon>Bacteria</taxon>
        <taxon>Bacillati</taxon>
        <taxon>Bacillota</taxon>
        <taxon>Clostridia</taxon>
        <taxon>Eubacteriales</taxon>
        <taxon>Oscillospiraceae</taxon>
        <taxon>Hominilimicola</taxon>
    </lineage>
</organism>
<dbReference type="Proteomes" id="UP001198242">
    <property type="component" value="Unassembled WGS sequence"/>
</dbReference>
<dbReference type="AlphaFoldDB" id="A0AAE3E147"/>
<evidence type="ECO:0000259" key="1">
    <source>
        <dbReference type="Pfam" id="PF03432"/>
    </source>
</evidence>
<feature type="domain" description="MobA/VirD2-like nuclease" evidence="1">
    <location>
        <begin position="23"/>
        <end position="151"/>
    </location>
</feature>
<gene>
    <name evidence="2" type="ORF">LKE05_13595</name>
</gene>
<evidence type="ECO:0000313" key="2">
    <source>
        <dbReference type="EMBL" id="MCC2211814.1"/>
    </source>
</evidence>
<sequence>MAIIKMIKNPPKTKSNLKKLMNYITQPAKTRPDLVGGFNCDWENAYDEFTHTKKDFDKEDGIQARHMVMSFDVNDDVTVESAKQIGDELLQHKLFENFQVVYAVHKDKDHVHIHFCINSVNLENGKRWHQTSADLKSLKLRSNDLCRKYNLSEIELNQDKGSRTDSEINNRFESWKYELYLAAVNSSRRASSIDEFKFVMNELGYTVDWEDNKKYITFTNPNGQKCRNRKMYPKYLFTKENLQKQFQDNSTTYSPEELKKIQKQFIDRVKSVEQQYPLSYIVSNDEKQTSMKYEKWYDKNREYLIDDDKYDVYKSLGYALKYSTSRDEFVSKLNKNGMNAEFDDETNITVFESRQGIEYGNYEMYQGEKYSPNELEKVFVKNRTEKDFYSSYWDCVKKSKSMKDFQEMMRDKGYGYSYENDKYIFFSCDNSTVINSQRIDDKVLQCFENKMNIYLSRIKWQSQTIDDFIEKLNKSGCSISTIAGKTVFKMGGYFFVNDDFQINSIKKDLNRRSDIKELMKSVGHSKMYALSKASFIHQLEEQGYKVEWNNDNILFILPNGKSYLNTELNPKADWFNVQTIEKQIHINLDRYIKNLMRQVHSTMDFVELLKSEQSNITGVTSSETMTKHDIEEILKDVELDFRSLNEYYDLKNDKTELQNAIWQCSRCSLSKDDFILKMEQLGYKVEWEKTVEYDTVENENTNVSVGSTTFSTDEDLKYDSKIVFTTPFGNKFNNKDFKRPDLYSSDALLKKFQNNNVMNDFDILISFLRLFNSNDRAPVSSAMSLVGSDLNGEKLKEFMYHFEQGTASIYNKNLNNDLSM</sequence>
<comment type="caution">
    <text evidence="2">The sequence shown here is derived from an EMBL/GenBank/DDBJ whole genome shotgun (WGS) entry which is preliminary data.</text>
</comment>
<proteinExistence type="predicted"/>
<evidence type="ECO:0000313" key="3">
    <source>
        <dbReference type="Proteomes" id="UP001198242"/>
    </source>
</evidence>
<keyword evidence="3" id="KW-1185">Reference proteome</keyword>
<dbReference type="Pfam" id="PF03432">
    <property type="entry name" value="Relaxase"/>
    <property type="match status" value="1"/>
</dbReference>
<dbReference type="InterPro" id="IPR005094">
    <property type="entry name" value="Endonuclease_MobA/VirD2"/>
</dbReference>
<protein>
    <submittedName>
        <fullName evidence="2">Relaxase/mobilization nuclease domain-containing protein</fullName>
    </submittedName>
</protein>
<dbReference type="RefSeq" id="WP_308457196.1">
    <property type="nucleotide sequence ID" value="NZ_JAJEQM010000028.1"/>
</dbReference>
<reference evidence="2 3" key="1">
    <citation type="submission" date="2021-10" db="EMBL/GenBank/DDBJ databases">
        <title>Anaerobic single-cell dispensing facilitates the cultivation of human gut bacteria.</title>
        <authorList>
            <person name="Afrizal A."/>
        </authorList>
    </citation>
    <scope>NUCLEOTIDE SEQUENCE [LARGE SCALE GENOMIC DNA]</scope>
    <source>
        <strain evidence="2 3">CLA-AA-H232</strain>
    </source>
</reference>
<dbReference type="EMBL" id="JAJEQM010000028">
    <property type="protein sequence ID" value="MCC2211814.1"/>
    <property type="molecule type" value="Genomic_DNA"/>
</dbReference>
<name>A0AAE3E147_9FIRM</name>